<sequence length="344" mass="38350">MASYLVTGAAGFIASKVVEFLLRDGHLVVGIDNLNDYYDLRLKDWRLSRLLERSYAHVLGNPKASCFDGVCVSHGNFHFRALDVENLAGLDALFVEYKFDGVFNLAARAGVRYSMEHPHLYLSTNTVGALNILECMRKYGVQNHVLASTSSLYAGCPMPFTEELPVNAPLSPYAVSKKAAELMSFSYYKLYGIKTSVVRYFTVYGPAGRPDMSPLRFIKWIDEGTRLELYGDGTQARDFTYVDDIARGTILALDCGGFEIINLGGGATPITLQVLIASIERALGKKALISSKPFHIADVKETWADISKAQRLLNWRPEVPLAEGLRRTVEWHLSNRELVRDLKV</sequence>
<evidence type="ECO:0000313" key="4">
    <source>
        <dbReference type="Proteomes" id="UP000290218"/>
    </source>
</evidence>
<name>A0A4Q1C9T6_9BACT</name>
<organism evidence="3 4">
    <name type="scientific">Oleiharenicola lentus</name>
    <dbReference type="NCBI Taxonomy" id="2508720"/>
    <lineage>
        <taxon>Bacteria</taxon>
        <taxon>Pseudomonadati</taxon>
        <taxon>Verrucomicrobiota</taxon>
        <taxon>Opitutia</taxon>
        <taxon>Opitutales</taxon>
        <taxon>Opitutaceae</taxon>
        <taxon>Oleiharenicola</taxon>
    </lineage>
</organism>
<keyword evidence="4" id="KW-1185">Reference proteome</keyword>
<evidence type="ECO:0000313" key="3">
    <source>
        <dbReference type="EMBL" id="RXK55728.1"/>
    </source>
</evidence>
<dbReference type="InterPro" id="IPR001509">
    <property type="entry name" value="Epimerase_deHydtase"/>
</dbReference>
<accession>A0A4Q1C9T6</accession>
<dbReference type="AlphaFoldDB" id="A0A4Q1C9T6"/>
<dbReference type="Proteomes" id="UP000290218">
    <property type="component" value="Unassembled WGS sequence"/>
</dbReference>
<feature type="domain" description="NAD-dependent epimerase/dehydratase" evidence="2">
    <location>
        <begin position="5"/>
        <end position="264"/>
    </location>
</feature>
<dbReference type="EMBL" id="SDHX01000001">
    <property type="protein sequence ID" value="RXK55728.1"/>
    <property type="molecule type" value="Genomic_DNA"/>
</dbReference>
<dbReference type="SUPFAM" id="SSF51735">
    <property type="entry name" value="NAD(P)-binding Rossmann-fold domains"/>
    <property type="match status" value="1"/>
</dbReference>
<reference evidence="3 4" key="1">
    <citation type="submission" date="2019-01" db="EMBL/GenBank/DDBJ databases">
        <title>Lacunisphaera sp. strain TWA-58.</title>
        <authorList>
            <person name="Chen W.-M."/>
        </authorList>
    </citation>
    <scope>NUCLEOTIDE SEQUENCE [LARGE SCALE GENOMIC DNA]</scope>
    <source>
        <strain evidence="3 4">TWA-58</strain>
    </source>
</reference>
<dbReference type="OrthoDB" id="9811743at2"/>
<dbReference type="Gene3D" id="3.40.50.720">
    <property type="entry name" value="NAD(P)-binding Rossmann-like Domain"/>
    <property type="match status" value="1"/>
</dbReference>
<keyword evidence="1" id="KW-0520">NAD</keyword>
<dbReference type="Pfam" id="PF01370">
    <property type="entry name" value="Epimerase"/>
    <property type="match status" value="1"/>
</dbReference>
<dbReference type="PRINTS" id="PR01713">
    <property type="entry name" value="NUCEPIMERASE"/>
</dbReference>
<gene>
    <name evidence="3" type="ORF">ESB00_07545</name>
</gene>
<protein>
    <submittedName>
        <fullName evidence="3">NAD-dependent epimerase/dehydratase family protein</fullName>
    </submittedName>
</protein>
<proteinExistence type="predicted"/>
<dbReference type="PANTHER" id="PTHR43574">
    <property type="entry name" value="EPIMERASE-RELATED"/>
    <property type="match status" value="1"/>
</dbReference>
<evidence type="ECO:0000259" key="2">
    <source>
        <dbReference type="Pfam" id="PF01370"/>
    </source>
</evidence>
<dbReference type="RefSeq" id="WP_129047093.1">
    <property type="nucleotide sequence ID" value="NZ_SDHX01000001.1"/>
</dbReference>
<evidence type="ECO:0000256" key="1">
    <source>
        <dbReference type="ARBA" id="ARBA00023027"/>
    </source>
</evidence>
<dbReference type="InterPro" id="IPR036291">
    <property type="entry name" value="NAD(P)-bd_dom_sf"/>
</dbReference>
<comment type="caution">
    <text evidence="3">The sequence shown here is derived from an EMBL/GenBank/DDBJ whole genome shotgun (WGS) entry which is preliminary data.</text>
</comment>